<evidence type="ECO:0000313" key="3">
    <source>
        <dbReference type="EMBL" id="OAA40021.1"/>
    </source>
</evidence>
<dbReference type="STRING" id="1081105.A0A167BGK5"/>
<dbReference type="AlphaFoldDB" id="A0A167BGK5"/>
<feature type="transmembrane region" description="Helical" evidence="2">
    <location>
        <begin position="60"/>
        <end position="77"/>
    </location>
</feature>
<accession>A0A167BGK5</accession>
<evidence type="ECO:0000256" key="1">
    <source>
        <dbReference type="SAM" id="MobiDB-lite"/>
    </source>
</evidence>
<reference evidence="3 4" key="1">
    <citation type="journal article" date="2016" name="Genome Biol. Evol.">
        <title>Divergent and convergent evolution of fungal pathogenicity.</title>
        <authorList>
            <person name="Shang Y."/>
            <person name="Xiao G."/>
            <person name="Zheng P."/>
            <person name="Cen K."/>
            <person name="Zhan S."/>
            <person name="Wang C."/>
        </authorList>
    </citation>
    <scope>NUCLEOTIDE SEQUENCE [LARGE SCALE GENOMIC DNA]</scope>
    <source>
        <strain evidence="3 4">RCEF 4871</strain>
    </source>
</reference>
<keyword evidence="4" id="KW-1185">Reference proteome</keyword>
<gene>
    <name evidence="3" type="ORF">NOR_06015</name>
</gene>
<dbReference type="OrthoDB" id="5427732at2759"/>
<organism evidence="3 4">
    <name type="scientific">Metarhizium rileyi (strain RCEF 4871)</name>
    <name type="common">Nomuraea rileyi</name>
    <dbReference type="NCBI Taxonomy" id="1649241"/>
    <lineage>
        <taxon>Eukaryota</taxon>
        <taxon>Fungi</taxon>
        <taxon>Dikarya</taxon>
        <taxon>Ascomycota</taxon>
        <taxon>Pezizomycotina</taxon>
        <taxon>Sordariomycetes</taxon>
        <taxon>Hypocreomycetidae</taxon>
        <taxon>Hypocreales</taxon>
        <taxon>Clavicipitaceae</taxon>
        <taxon>Metarhizium</taxon>
    </lineage>
</organism>
<comment type="caution">
    <text evidence="3">The sequence shown here is derived from an EMBL/GenBank/DDBJ whole genome shotgun (WGS) entry which is preliminary data.</text>
</comment>
<feature type="region of interest" description="Disordered" evidence="1">
    <location>
        <begin position="116"/>
        <end position="232"/>
    </location>
</feature>
<keyword evidence="2" id="KW-0812">Transmembrane</keyword>
<keyword evidence="2" id="KW-0472">Membrane</keyword>
<dbReference type="EMBL" id="AZHC01000020">
    <property type="protein sequence ID" value="OAA40021.1"/>
    <property type="molecule type" value="Genomic_DNA"/>
</dbReference>
<dbReference type="OMA" id="SWVEIRP"/>
<evidence type="ECO:0000256" key="2">
    <source>
        <dbReference type="SAM" id="Phobius"/>
    </source>
</evidence>
<feature type="compositionally biased region" description="Low complexity" evidence="1">
    <location>
        <begin position="122"/>
        <end position="225"/>
    </location>
</feature>
<proteinExistence type="predicted"/>
<keyword evidence="2" id="KW-1133">Transmembrane helix</keyword>
<protein>
    <submittedName>
        <fullName evidence="3">Uncharacterized protein</fullName>
    </submittedName>
</protein>
<dbReference type="Proteomes" id="UP000243498">
    <property type="component" value="Unassembled WGS sequence"/>
</dbReference>
<evidence type="ECO:0000313" key="4">
    <source>
        <dbReference type="Proteomes" id="UP000243498"/>
    </source>
</evidence>
<sequence length="308" mass="31780">MAPIDLKDHGDARLETGLLKTQEEEKTLFTTPGFDQLRTGSAHHRLEPQESRKMSPFKRLVMVVMLGVLVGFGLALAKDSSFLPSCLGWSSSNRNIHIRAARSFLAKRADASVTNITTPGVSTETSQTSTSQEQTTTPTTSVTSTSPSSVVEPTTTPSLTTSHSSIPSSTTAPETSSSSPSTTPKASPTTSTDPGSTPSDTSTSTTSQGQSASSGSSSSSPAKISSKIEKTITTGRVATTSPVQHTMTTTLPDGGTLTITSTSWVAIVPTDKTSSTSGPQLQNGAPRSQGCFTLVLAAGALAVGMLLA</sequence>
<name>A0A167BGK5_METRR</name>